<accession>A0A4Q0XNQ4</accession>
<dbReference type="InterPro" id="IPR016024">
    <property type="entry name" value="ARM-type_fold"/>
</dbReference>
<proteinExistence type="predicted"/>
<dbReference type="AlphaFoldDB" id="A0A4Q0XNQ4"/>
<dbReference type="Proteomes" id="UP000290657">
    <property type="component" value="Unassembled WGS sequence"/>
</dbReference>
<dbReference type="SUPFAM" id="SSF48371">
    <property type="entry name" value="ARM repeat"/>
    <property type="match status" value="1"/>
</dbReference>
<dbReference type="RefSeq" id="WP_128996745.1">
    <property type="nucleotide sequence ID" value="NZ_PDKN01000007.1"/>
</dbReference>
<keyword evidence="2" id="KW-1185">Reference proteome</keyword>
<organism evidence="1 2">
    <name type="scientific">Candidatus Marinarcus aquaticus</name>
    <dbReference type="NCBI Taxonomy" id="2044504"/>
    <lineage>
        <taxon>Bacteria</taxon>
        <taxon>Pseudomonadati</taxon>
        <taxon>Campylobacterota</taxon>
        <taxon>Epsilonproteobacteria</taxon>
        <taxon>Campylobacterales</taxon>
        <taxon>Arcobacteraceae</taxon>
        <taxon>Candidatus Marinarcus</taxon>
    </lineage>
</organism>
<dbReference type="OrthoDB" id="5368502at2"/>
<name>A0A4Q0XNQ4_9BACT</name>
<comment type="caution">
    <text evidence="1">The sequence shown here is derived from an EMBL/GenBank/DDBJ whole genome shotgun (WGS) entry which is preliminary data.</text>
</comment>
<sequence length="184" mass="20647">MQEATWLEELENKALDIKRVKAIFEEAKGNAKVESMIAMNLSLRTSVYDPMKEKSEEMSYLLEQLAHSQSMEARWAVAKNPHTSVEVLTLLSKDKVNLVRALVACNPHTPTEILDNFFSDEKIVRDGLSGNPNTSEKLLDTLSDDSDKMVRLRVAENPSTSKATLEKLTQDSVVDVQKAALKNR</sequence>
<dbReference type="EMBL" id="PDKN01000007">
    <property type="protein sequence ID" value="RXJ55461.1"/>
    <property type="molecule type" value="Genomic_DNA"/>
</dbReference>
<dbReference type="Gene3D" id="1.25.10.10">
    <property type="entry name" value="Leucine-rich Repeat Variant"/>
    <property type="match status" value="1"/>
</dbReference>
<protein>
    <recommendedName>
        <fullName evidence="3">Leucine rich repeat variant</fullName>
    </recommendedName>
</protein>
<dbReference type="InterPro" id="IPR011989">
    <property type="entry name" value="ARM-like"/>
</dbReference>
<gene>
    <name evidence="1" type="ORF">CRV04_10185</name>
</gene>
<evidence type="ECO:0000313" key="1">
    <source>
        <dbReference type="EMBL" id="RXJ55461.1"/>
    </source>
</evidence>
<reference evidence="1 2" key="1">
    <citation type="submission" date="2017-10" db="EMBL/GenBank/DDBJ databases">
        <title>Genomics of the genus Arcobacter.</title>
        <authorList>
            <person name="Perez-Cataluna A."/>
            <person name="Figueras M.J."/>
        </authorList>
    </citation>
    <scope>NUCLEOTIDE SEQUENCE [LARGE SCALE GENOMIC DNA]</scope>
    <source>
        <strain evidence="1 2">CECT 8987</strain>
    </source>
</reference>
<evidence type="ECO:0000313" key="2">
    <source>
        <dbReference type="Proteomes" id="UP000290657"/>
    </source>
</evidence>
<evidence type="ECO:0008006" key="3">
    <source>
        <dbReference type="Google" id="ProtNLM"/>
    </source>
</evidence>